<dbReference type="AlphaFoldDB" id="A0A0D2HH61"/>
<feature type="transmembrane region" description="Helical" evidence="8">
    <location>
        <begin position="94"/>
        <end position="117"/>
    </location>
</feature>
<dbReference type="FunFam" id="1.20.1250.20:FF:000064">
    <property type="entry name" value="MFS allantoate transporter"/>
    <property type="match status" value="1"/>
</dbReference>
<comment type="similarity">
    <text evidence="6">Belongs to the major facilitator superfamily. Allantoate permease family.</text>
</comment>
<feature type="transmembrane region" description="Helical" evidence="8">
    <location>
        <begin position="321"/>
        <end position="344"/>
    </location>
</feature>
<protein>
    <recommendedName>
        <fullName evidence="11">Major facilitator superfamily (MFS) profile domain-containing protein</fullName>
    </recommendedName>
</protein>
<evidence type="ECO:0000256" key="6">
    <source>
        <dbReference type="ARBA" id="ARBA00037968"/>
    </source>
</evidence>
<dbReference type="EMBL" id="KN846994">
    <property type="protein sequence ID" value="KIW90110.1"/>
    <property type="molecule type" value="Genomic_DNA"/>
</dbReference>
<evidence type="ECO:0000256" key="3">
    <source>
        <dbReference type="ARBA" id="ARBA00022692"/>
    </source>
</evidence>
<name>A0A0D2HH61_CLAB1</name>
<evidence type="ECO:0000256" key="8">
    <source>
        <dbReference type="SAM" id="Phobius"/>
    </source>
</evidence>
<keyword evidence="4 8" id="KW-1133">Transmembrane helix</keyword>
<keyword evidence="3 8" id="KW-0812">Transmembrane</keyword>
<feature type="transmembrane region" description="Helical" evidence="8">
    <location>
        <begin position="381"/>
        <end position="400"/>
    </location>
</feature>
<comment type="subcellular location">
    <subcellularLocation>
        <location evidence="1">Membrane</location>
        <topology evidence="1">Multi-pass membrane protein</topology>
    </subcellularLocation>
</comment>
<keyword evidence="2" id="KW-0813">Transport</keyword>
<evidence type="ECO:0000256" key="4">
    <source>
        <dbReference type="ARBA" id="ARBA00022989"/>
    </source>
</evidence>
<feature type="transmembrane region" description="Helical" evidence="8">
    <location>
        <begin position="53"/>
        <end position="70"/>
    </location>
</feature>
<dbReference type="GO" id="GO:0016020">
    <property type="term" value="C:membrane"/>
    <property type="evidence" value="ECO:0007669"/>
    <property type="project" value="UniProtKB-SubCell"/>
</dbReference>
<feature type="region of interest" description="Disordered" evidence="7">
    <location>
        <begin position="496"/>
        <end position="516"/>
    </location>
</feature>
<dbReference type="PANTHER" id="PTHR43791:SF59">
    <property type="entry name" value="TRANSPORTER, PUTATIVE (AFU_ORTHOLOGUE AFUA_1G06550)-RELATED"/>
    <property type="match status" value="1"/>
</dbReference>
<feature type="transmembrane region" description="Helical" evidence="8">
    <location>
        <begin position="286"/>
        <end position="309"/>
    </location>
</feature>
<sequence length="1134" mass="126145">MEDIGVKAPTDHVESKVDVGDLKNDRANKILSEAAGQRIVLTPENNSRVLKKIDLYILPVVLGIYFLQALDKATLAYSSVFGLVEDTNLVGHEYSWLGAVVYLAQLVAQPLIAYALVKLPLGKFLAVIVLLWGVSLSVMPAAHNFAGLLVCRLFLGLFEAGVAPAFIALTQMWWRRREQPVRLGAWYAMNGITNIVGSLLTYGIGHIHSSSLRPYQIIFLFFGLITVVFSVVVWFFLPDSPITAHFLKGEDRLVAIERLRANNQGVEGTEWKWAHVKEAALDIKTWLWAAMMFAISVPSGGISTFGPLIVKNFGFDQFETILLNMPFGAVQLIATMGGAWAATALKLKSPVLAFLSLPPIAGCVMLLHLPRDASAKAPLLVAYYLISVYPGITPLIYSWSAANTAGETKKKVTTGVLFIAQCAGNVLGPNLYTTGEAPLYHRGLLSNLALFVVLIGLYAAQAFYLMILNKKHGRTRENMGKRAVLVDKSMNRVQAATTTTDGAAEDQDDDMTGHHAFDDKTDWENEDFIFVCQNLKKVCVYVEKPPDPHEQKIEALEKEVQLLKQRLESQQQNDLYTTFSAVDATASTASGFGSPEQMASLARTGSDIQSNPGDPRRKRTRSQFEVEVASVPNFAAKGLITFDQAELFFNAFFQGCDRYVPIFDPLHDTFESISSRSALLFDAIITIGCGVLSDADSQICHLLNFHLKKMLNLVIVSPEHASLETVQALLVTACYTSERSLLLAFATRMALDLGLPDAYEDLTRKIVSRGSLSQNRDSQKYDEADAVLMRRARAWFQLMVLEQILRVDAGNLRSFHSRGDPRRCRILLNKPFTTILDLRLLSQVELNSLRGRTHDSIAGTEQFDEEAVMDILRDVQVDIDVWYNDWKNIMQGSSSDETPVLLLNLEVQKYWSQTVALCRALRALGNENIAAMSSTQRHILHMAKDALKGHLRIILDQPQYYLSKFCYAMDFVWAKCAFCFLLLLKLTRLLPEEDDHSRRQLLDDGYMLLNELNKAGGGWTSGGRSNTSRLYLQVLQQSIQKYGRALQNDGSGPAQSDINPTDIGQDSRSPLNFFWTTGGSAATNEIETFVPEQFVFEWDFPGLTLFSSPARDTFFDEFLVGNGTSDPLFFGMLG</sequence>
<proteinExistence type="inferred from homology"/>
<evidence type="ECO:0000256" key="7">
    <source>
        <dbReference type="SAM" id="MobiDB-lite"/>
    </source>
</evidence>
<dbReference type="InterPro" id="IPR011701">
    <property type="entry name" value="MFS"/>
</dbReference>
<dbReference type="GO" id="GO:0022857">
    <property type="term" value="F:transmembrane transporter activity"/>
    <property type="evidence" value="ECO:0007669"/>
    <property type="project" value="InterPro"/>
</dbReference>
<evidence type="ECO:0000256" key="2">
    <source>
        <dbReference type="ARBA" id="ARBA00022448"/>
    </source>
</evidence>
<organism evidence="9 10">
    <name type="scientific">Cladophialophora bantiana (strain ATCC 10958 / CBS 173.52 / CDC B-1940 / NIH 8579)</name>
    <name type="common">Xylohypha bantiana</name>
    <dbReference type="NCBI Taxonomy" id="1442370"/>
    <lineage>
        <taxon>Eukaryota</taxon>
        <taxon>Fungi</taxon>
        <taxon>Dikarya</taxon>
        <taxon>Ascomycota</taxon>
        <taxon>Pezizomycotina</taxon>
        <taxon>Eurotiomycetes</taxon>
        <taxon>Chaetothyriomycetidae</taxon>
        <taxon>Chaetothyriales</taxon>
        <taxon>Herpotrichiellaceae</taxon>
        <taxon>Cladophialophora</taxon>
    </lineage>
</organism>
<keyword evidence="5 8" id="KW-0472">Membrane</keyword>
<feature type="transmembrane region" description="Helical" evidence="8">
    <location>
        <begin position="124"/>
        <end position="142"/>
    </location>
</feature>
<dbReference type="VEuPathDB" id="FungiDB:Z519_09541"/>
<dbReference type="Pfam" id="PF07690">
    <property type="entry name" value="MFS_1"/>
    <property type="match status" value="1"/>
</dbReference>
<feature type="transmembrane region" description="Helical" evidence="8">
    <location>
        <begin position="351"/>
        <end position="369"/>
    </location>
</feature>
<dbReference type="InterPro" id="IPR036259">
    <property type="entry name" value="MFS_trans_sf"/>
</dbReference>
<dbReference type="PANTHER" id="PTHR43791">
    <property type="entry name" value="PERMEASE-RELATED"/>
    <property type="match status" value="1"/>
</dbReference>
<dbReference type="Proteomes" id="UP000053789">
    <property type="component" value="Unassembled WGS sequence"/>
</dbReference>
<evidence type="ECO:0000256" key="5">
    <source>
        <dbReference type="ARBA" id="ARBA00023136"/>
    </source>
</evidence>
<dbReference type="HOGENOM" id="CLU_007088_0_0_1"/>
<dbReference type="Gene3D" id="1.20.1250.20">
    <property type="entry name" value="MFS general substrate transporter like domains"/>
    <property type="match status" value="2"/>
</dbReference>
<feature type="region of interest" description="Disordered" evidence="7">
    <location>
        <begin position="590"/>
        <end position="622"/>
    </location>
</feature>
<dbReference type="RefSeq" id="XP_016616779.1">
    <property type="nucleotide sequence ID" value="XM_016767263.1"/>
</dbReference>
<evidence type="ECO:0000256" key="1">
    <source>
        <dbReference type="ARBA" id="ARBA00004141"/>
    </source>
</evidence>
<evidence type="ECO:0008006" key="11">
    <source>
        <dbReference type="Google" id="ProtNLM"/>
    </source>
</evidence>
<accession>A0A0D2HH61</accession>
<gene>
    <name evidence="9" type="ORF">Z519_09541</name>
</gene>
<dbReference type="SUPFAM" id="SSF103473">
    <property type="entry name" value="MFS general substrate transporter"/>
    <property type="match status" value="1"/>
</dbReference>
<dbReference type="OrthoDB" id="4454541at2759"/>
<feature type="transmembrane region" description="Helical" evidence="8">
    <location>
        <begin position="186"/>
        <end position="205"/>
    </location>
</feature>
<feature type="transmembrane region" description="Helical" evidence="8">
    <location>
        <begin position="444"/>
        <end position="467"/>
    </location>
</feature>
<evidence type="ECO:0000313" key="9">
    <source>
        <dbReference type="EMBL" id="KIW90110.1"/>
    </source>
</evidence>
<feature type="transmembrane region" description="Helical" evidence="8">
    <location>
        <begin position="217"/>
        <end position="237"/>
    </location>
</feature>
<keyword evidence="10" id="KW-1185">Reference proteome</keyword>
<dbReference type="GeneID" id="27702469"/>
<reference evidence="9" key="1">
    <citation type="submission" date="2015-01" db="EMBL/GenBank/DDBJ databases">
        <title>The Genome Sequence of Cladophialophora bantiana CBS 173.52.</title>
        <authorList>
            <consortium name="The Broad Institute Genomics Platform"/>
            <person name="Cuomo C."/>
            <person name="de Hoog S."/>
            <person name="Gorbushina A."/>
            <person name="Stielow B."/>
            <person name="Teixiera M."/>
            <person name="Abouelleil A."/>
            <person name="Chapman S.B."/>
            <person name="Priest M."/>
            <person name="Young S.K."/>
            <person name="Wortman J."/>
            <person name="Nusbaum C."/>
            <person name="Birren B."/>
        </authorList>
    </citation>
    <scope>NUCLEOTIDE SEQUENCE [LARGE SCALE GENOMIC DNA]</scope>
    <source>
        <strain evidence="9">CBS 173.52</strain>
    </source>
</reference>
<feature type="transmembrane region" description="Helical" evidence="8">
    <location>
        <begin position="154"/>
        <end position="174"/>
    </location>
</feature>
<dbReference type="CDD" id="cd12148">
    <property type="entry name" value="fungal_TF_MHR"/>
    <property type="match status" value="1"/>
</dbReference>
<evidence type="ECO:0000313" key="10">
    <source>
        <dbReference type="Proteomes" id="UP000053789"/>
    </source>
</evidence>